<dbReference type="OrthoDB" id="965414at2"/>
<comment type="caution">
    <text evidence="1">The sequence shown here is derived from an EMBL/GenBank/DDBJ whole genome shotgun (WGS) entry which is preliminary data.</text>
</comment>
<name>A0A7K0EJ11_9BACT</name>
<evidence type="ECO:0000313" key="2">
    <source>
        <dbReference type="Proteomes" id="UP000441754"/>
    </source>
</evidence>
<gene>
    <name evidence="1" type="ORF">GJJ30_11170</name>
</gene>
<organism evidence="1 2">
    <name type="scientific">Larkinella terrae</name>
    <dbReference type="NCBI Taxonomy" id="2025311"/>
    <lineage>
        <taxon>Bacteria</taxon>
        <taxon>Pseudomonadati</taxon>
        <taxon>Bacteroidota</taxon>
        <taxon>Cytophagia</taxon>
        <taxon>Cytophagales</taxon>
        <taxon>Spirosomataceae</taxon>
        <taxon>Larkinella</taxon>
    </lineage>
</organism>
<protein>
    <submittedName>
        <fullName evidence="1">Uncharacterized protein</fullName>
    </submittedName>
</protein>
<evidence type="ECO:0000313" key="1">
    <source>
        <dbReference type="EMBL" id="MRS61850.1"/>
    </source>
</evidence>
<dbReference type="EMBL" id="WJXZ01000006">
    <property type="protein sequence ID" value="MRS61850.1"/>
    <property type="molecule type" value="Genomic_DNA"/>
</dbReference>
<dbReference type="Proteomes" id="UP000441754">
    <property type="component" value="Unassembled WGS sequence"/>
</dbReference>
<accession>A0A7K0EJ11</accession>
<keyword evidence="2" id="KW-1185">Reference proteome</keyword>
<reference evidence="1 2" key="1">
    <citation type="journal article" date="2018" name="Antonie Van Leeuwenhoek">
        <title>Larkinella terrae sp. nov., isolated from soil on Jeju Island, South Korea.</title>
        <authorList>
            <person name="Ten L.N."/>
            <person name="Jeon J."/>
            <person name="Park S.J."/>
            <person name="Park S."/>
            <person name="Lee S.Y."/>
            <person name="Kim M.K."/>
            <person name="Jung H.Y."/>
        </authorList>
    </citation>
    <scope>NUCLEOTIDE SEQUENCE [LARGE SCALE GENOMIC DNA]</scope>
    <source>
        <strain evidence="1 2">KCTC 52001</strain>
    </source>
</reference>
<dbReference type="AlphaFoldDB" id="A0A7K0EJ11"/>
<proteinExistence type="predicted"/>
<dbReference type="RefSeq" id="WP_154175240.1">
    <property type="nucleotide sequence ID" value="NZ_WJXZ01000006.1"/>
</dbReference>
<sequence>MVRVSDFFKEERDPLIIRGVEKENRSFTKAPLAENKFNVEDIARLVDVSVEFVKEIQKEMNA</sequence>